<dbReference type="InterPro" id="IPR036388">
    <property type="entry name" value="WH-like_DNA-bd_sf"/>
</dbReference>
<organism evidence="7 8">
    <name type="scientific">Comamonas guangdongensis</name>
    <dbReference type="NCBI Taxonomy" id="510515"/>
    <lineage>
        <taxon>Bacteria</taxon>
        <taxon>Pseudomonadati</taxon>
        <taxon>Pseudomonadota</taxon>
        <taxon>Betaproteobacteria</taxon>
        <taxon>Burkholderiales</taxon>
        <taxon>Comamonadaceae</taxon>
        <taxon>Comamonas</taxon>
    </lineage>
</organism>
<dbReference type="SUPFAM" id="SSF53383">
    <property type="entry name" value="PLP-dependent transferases"/>
    <property type="match status" value="1"/>
</dbReference>
<sequence>MLVDTLAAQIRGGQLPPGTRLPTHRQLARQHGVALSTASRVYAELEALGLARGEVGRGTFVRETAVPPELAVDQQAVTAGMVDLNFNYPALPQQARLLSQGLRWLAAGGDLEALLRYAPHGGRPHERACVARHLASRGLAMDPAQVLIVDGAQHGLAVAGMALLQPGDLVAVDALTYPGFKVLADLLRLELAPLPAADQGFDLEALQRLCTRRRVRAVYTMPTLHNPLGWVGSADWRQGLAAVVRRHGLIAIEDAAYAFLADSPPAPLAAAAPESTLYVSGLSKSVATGLRFGFVAAPTPWVPLLERAIRSTTWNTPGLVTALACAWLEDGTVQRLEAEKRRDAAQRQAIAREALAGLDCISHPSSYFAWLPLPAEVRAGSVAAELLRQGISVSTAEPFAASRQVPHAIRLALGSVPPDRLRTALLAVRHVVQDQTDR</sequence>
<name>A0ABV3ZZL1_9BURK</name>
<dbReference type="CDD" id="cd07377">
    <property type="entry name" value="WHTH_GntR"/>
    <property type="match status" value="1"/>
</dbReference>
<protein>
    <submittedName>
        <fullName evidence="7">PLP-dependent aminotransferase family protein</fullName>
    </submittedName>
</protein>
<reference evidence="7 8" key="1">
    <citation type="journal article" date="2013" name="Int. J. Syst. Evol. Microbiol.">
        <title>Comamonas guangdongensis sp. nov., isolated from subterranean forest sediment, and emended description of the genus Comamonas.</title>
        <authorList>
            <person name="Zhang J."/>
            <person name="Wang Y."/>
            <person name="Zhou S."/>
            <person name="Wu C."/>
            <person name="He J."/>
            <person name="Li F."/>
        </authorList>
    </citation>
    <scope>NUCLEOTIDE SEQUENCE [LARGE SCALE GENOMIC DNA]</scope>
    <source>
        <strain evidence="7 8">CCTCC AB2011133</strain>
    </source>
</reference>
<keyword evidence="8" id="KW-1185">Reference proteome</keyword>
<feature type="domain" description="HTH gntR-type" evidence="6">
    <location>
        <begin position="1"/>
        <end position="64"/>
    </location>
</feature>
<gene>
    <name evidence="7" type="ORF">AB6724_17255</name>
</gene>
<dbReference type="PANTHER" id="PTHR46577:SF1">
    <property type="entry name" value="HTH-TYPE TRANSCRIPTIONAL REGULATORY PROTEIN GABR"/>
    <property type="match status" value="1"/>
</dbReference>
<keyword evidence="4" id="KW-0238">DNA-binding</keyword>
<dbReference type="SUPFAM" id="SSF46785">
    <property type="entry name" value="Winged helix' DNA-binding domain"/>
    <property type="match status" value="1"/>
</dbReference>
<dbReference type="Pfam" id="PF00392">
    <property type="entry name" value="GntR"/>
    <property type="match status" value="1"/>
</dbReference>
<dbReference type="Proteomes" id="UP001561046">
    <property type="component" value="Unassembled WGS sequence"/>
</dbReference>
<dbReference type="RefSeq" id="WP_369339802.1">
    <property type="nucleotide sequence ID" value="NZ_JBFYGN010000023.1"/>
</dbReference>
<keyword evidence="7" id="KW-0032">Aminotransferase</keyword>
<dbReference type="Gene3D" id="3.40.640.10">
    <property type="entry name" value="Type I PLP-dependent aspartate aminotransferase-like (Major domain)"/>
    <property type="match status" value="1"/>
</dbReference>
<dbReference type="InterPro" id="IPR004839">
    <property type="entry name" value="Aminotransferase_I/II_large"/>
</dbReference>
<dbReference type="EMBL" id="JBFYGN010000023">
    <property type="protein sequence ID" value="MEX8194584.1"/>
    <property type="molecule type" value="Genomic_DNA"/>
</dbReference>
<keyword evidence="3" id="KW-0805">Transcription regulation</keyword>
<keyword evidence="7" id="KW-0808">Transferase</keyword>
<dbReference type="PANTHER" id="PTHR46577">
    <property type="entry name" value="HTH-TYPE TRANSCRIPTIONAL REGULATORY PROTEIN GABR"/>
    <property type="match status" value="1"/>
</dbReference>
<dbReference type="PROSITE" id="PS50949">
    <property type="entry name" value="HTH_GNTR"/>
    <property type="match status" value="1"/>
</dbReference>
<evidence type="ECO:0000313" key="8">
    <source>
        <dbReference type="Proteomes" id="UP001561046"/>
    </source>
</evidence>
<comment type="similarity">
    <text evidence="1">In the C-terminal section; belongs to the class-I pyridoxal-phosphate-dependent aminotransferase family.</text>
</comment>
<evidence type="ECO:0000313" key="7">
    <source>
        <dbReference type="EMBL" id="MEX8194584.1"/>
    </source>
</evidence>
<dbReference type="InterPro" id="IPR036390">
    <property type="entry name" value="WH_DNA-bd_sf"/>
</dbReference>
<accession>A0ABV3ZZL1</accession>
<dbReference type="InterPro" id="IPR015421">
    <property type="entry name" value="PyrdxlP-dep_Trfase_major"/>
</dbReference>
<comment type="caution">
    <text evidence="7">The sequence shown here is derived from an EMBL/GenBank/DDBJ whole genome shotgun (WGS) entry which is preliminary data.</text>
</comment>
<dbReference type="Pfam" id="PF00155">
    <property type="entry name" value="Aminotran_1_2"/>
    <property type="match status" value="1"/>
</dbReference>
<evidence type="ECO:0000256" key="4">
    <source>
        <dbReference type="ARBA" id="ARBA00023125"/>
    </source>
</evidence>
<evidence type="ECO:0000256" key="5">
    <source>
        <dbReference type="ARBA" id="ARBA00023163"/>
    </source>
</evidence>
<dbReference type="CDD" id="cd00609">
    <property type="entry name" value="AAT_like"/>
    <property type="match status" value="1"/>
</dbReference>
<dbReference type="Gene3D" id="3.90.1150.10">
    <property type="entry name" value="Aspartate Aminotransferase, domain 1"/>
    <property type="match status" value="1"/>
</dbReference>
<evidence type="ECO:0000256" key="3">
    <source>
        <dbReference type="ARBA" id="ARBA00023015"/>
    </source>
</evidence>
<dbReference type="GO" id="GO:0008483">
    <property type="term" value="F:transaminase activity"/>
    <property type="evidence" value="ECO:0007669"/>
    <property type="project" value="UniProtKB-KW"/>
</dbReference>
<evidence type="ECO:0000256" key="2">
    <source>
        <dbReference type="ARBA" id="ARBA00022898"/>
    </source>
</evidence>
<dbReference type="InterPro" id="IPR000524">
    <property type="entry name" value="Tscrpt_reg_HTH_GntR"/>
</dbReference>
<evidence type="ECO:0000259" key="6">
    <source>
        <dbReference type="PROSITE" id="PS50949"/>
    </source>
</evidence>
<dbReference type="InterPro" id="IPR015422">
    <property type="entry name" value="PyrdxlP-dep_Trfase_small"/>
</dbReference>
<dbReference type="SMART" id="SM00345">
    <property type="entry name" value="HTH_GNTR"/>
    <property type="match status" value="1"/>
</dbReference>
<keyword evidence="2" id="KW-0663">Pyridoxal phosphate</keyword>
<dbReference type="InterPro" id="IPR051446">
    <property type="entry name" value="HTH_trans_reg/aminotransferase"/>
</dbReference>
<proteinExistence type="inferred from homology"/>
<keyword evidence="5" id="KW-0804">Transcription</keyword>
<dbReference type="Gene3D" id="1.10.10.10">
    <property type="entry name" value="Winged helix-like DNA-binding domain superfamily/Winged helix DNA-binding domain"/>
    <property type="match status" value="1"/>
</dbReference>
<dbReference type="InterPro" id="IPR015424">
    <property type="entry name" value="PyrdxlP-dep_Trfase"/>
</dbReference>
<evidence type="ECO:0000256" key="1">
    <source>
        <dbReference type="ARBA" id="ARBA00005384"/>
    </source>
</evidence>